<feature type="compositionally biased region" description="Basic and acidic residues" evidence="1">
    <location>
        <begin position="34"/>
        <end position="47"/>
    </location>
</feature>
<feature type="region of interest" description="Disordered" evidence="1">
    <location>
        <begin position="1"/>
        <end position="47"/>
    </location>
</feature>
<gene>
    <name evidence="2" type="ORF">FWILDA_LOCUS997</name>
</gene>
<comment type="caution">
    <text evidence="2">The sequence shown here is derived from an EMBL/GenBank/DDBJ whole genome shotgun (WGS) entry which is preliminary data.</text>
</comment>
<dbReference type="EMBL" id="CAMKVN010000082">
    <property type="protein sequence ID" value="CAI2163294.1"/>
    <property type="molecule type" value="Genomic_DNA"/>
</dbReference>
<reference evidence="2" key="1">
    <citation type="submission" date="2022-08" db="EMBL/GenBank/DDBJ databases">
        <authorList>
            <person name="Kallberg Y."/>
            <person name="Tangrot J."/>
            <person name="Rosling A."/>
        </authorList>
    </citation>
    <scope>NUCLEOTIDE SEQUENCE</scope>
    <source>
        <strain evidence="2">Wild A</strain>
    </source>
</reference>
<evidence type="ECO:0000256" key="1">
    <source>
        <dbReference type="SAM" id="MobiDB-lite"/>
    </source>
</evidence>
<evidence type="ECO:0000313" key="2">
    <source>
        <dbReference type="EMBL" id="CAI2163294.1"/>
    </source>
</evidence>
<sequence>MTEETILLSNHDNEEESSNQPTLKPSNKRSKKQKSSEHIPKKVRTLEKTHKYKSIMSPLLKEIKKRIKPKNIRSQYVDIEEIADIFIEKEEEEKAECENIKNALEKRLNLNEPFNTTGMLEKVKLNLYNTMELY</sequence>
<dbReference type="AlphaFoldDB" id="A0A9W4WTX1"/>
<accession>A0A9W4WTX1</accession>
<keyword evidence="3" id="KW-1185">Reference proteome</keyword>
<evidence type="ECO:0000313" key="3">
    <source>
        <dbReference type="Proteomes" id="UP001153678"/>
    </source>
</evidence>
<name>A0A9W4WTX1_9GLOM</name>
<protein>
    <submittedName>
        <fullName evidence="2">12264_t:CDS:1</fullName>
    </submittedName>
</protein>
<organism evidence="2 3">
    <name type="scientific">Funneliformis geosporum</name>
    <dbReference type="NCBI Taxonomy" id="1117311"/>
    <lineage>
        <taxon>Eukaryota</taxon>
        <taxon>Fungi</taxon>
        <taxon>Fungi incertae sedis</taxon>
        <taxon>Mucoromycota</taxon>
        <taxon>Glomeromycotina</taxon>
        <taxon>Glomeromycetes</taxon>
        <taxon>Glomerales</taxon>
        <taxon>Glomeraceae</taxon>
        <taxon>Funneliformis</taxon>
    </lineage>
</organism>
<dbReference type="Proteomes" id="UP001153678">
    <property type="component" value="Unassembled WGS sequence"/>
</dbReference>
<proteinExistence type="predicted"/>